<gene>
    <name evidence="1" type="ORF">ACFO0C_17355</name>
</gene>
<sequence>MINPGTAPIEQASEDLAAIALEAFLADVRVRAAEKADLTIMTRVAEPSGEPVRDPAADRDGRYGWNLHYTDNHIIRLLIPGVALPLIRDDITASAPCLYVDGHAWWWASAVGMVAGQGLRVKV</sequence>
<evidence type="ECO:0008006" key="3">
    <source>
        <dbReference type="Google" id="ProtNLM"/>
    </source>
</evidence>
<reference evidence="2" key="1">
    <citation type="journal article" date="2019" name="Int. J. Syst. Evol. Microbiol.">
        <title>The Global Catalogue of Microorganisms (GCM) 10K type strain sequencing project: providing services to taxonomists for standard genome sequencing and annotation.</title>
        <authorList>
            <consortium name="The Broad Institute Genomics Platform"/>
            <consortium name="The Broad Institute Genome Sequencing Center for Infectious Disease"/>
            <person name="Wu L."/>
            <person name="Ma J."/>
        </authorList>
    </citation>
    <scope>NUCLEOTIDE SEQUENCE [LARGE SCALE GENOMIC DNA]</scope>
    <source>
        <strain evidence="2">TBRC 5832</strain>
    </source>
</reference>
<evidence type="ECO:0000313" key="1">
    <source>
        <dbReference type="EMBL" id="MFC4066707.1"/>
    </source>
</evidence>
<dbReference type="EMBL" id="JBHSBL010000016">
    <property type="protein sequence ID" value="MFC4066707.1"/>
    <property type="molecule type" value="Genomic_DNA"/>
</dbReference>
<protein>
    <recommendedName>
        <fullName evidence="3">Immunity protein 35 domain-containing protein</fullName>
    </recommendedName>
</protein>
<accession>A0ABV8IRA9</accession>
<proteinExistence type="predicted"/>
<name>A0ABV8IRA9_9ACTN</name>
<dbReference type="RefSeq" id="WP_378067680.1">
    <property type="nucleotide sequence ID" value="NZ_JBHSBL010000016.1"/>
</dbReference>
<evidence type="ECO:0000313" key="2">
    <source>
        <dbReference type="Proteomes" id="UP001595867"/>
    </source>
</evidence>
<comment type="caution">
    <text evidence="1">The sequence shown here is derived from an EMBL/GenBank/DDBJ whole genome shotgun (WGS) entry which is preliminary data.</text>
</comment>
<keyword evidence="2" id="KW-1185">Reference proteome</keyword>
<organism evidence="1 2">
    <name type="scientific">Actinoplanes subglobosus</name>
    <dbReference type="NCBI Taxonomy" id="1547892"/>
    <lineage>
        <taxon>Bacteria</taxon>
        <taxon>Bacillati</taxon>
        <taxon>Actinomycetota</taxon>
        <taxon>Actinomycetes</taxon>
        <taxon>Micromonosporales</taxon>
        <taxon>Micromonosporaceae</taxon>
        <taxon>Actinoplanes</taxon>
    </lineage>
</organism>
<dbReference type="Proteomes" id="UP001595867">
    <property type="component" value="Unassembled WGS sequence"/>
</dbReference>